<evidence type="ECO:0000313" key="2">
    <source>
        <dbReference type="Proteomes" id="UP001061991"/>
    </source>
</evidence>
<gene>
    <name evidence="1" type="ORF">N8E88_19985</name>
</gene>
<evidence type="ECO:0000313" key="1">
    <source>
        <dbReference type="EMBL" id="UXN62277.1"/>
    </source>
</evidence>
<reference evidence="1" key="1">
    <citation type="submission" date="2022-09" db="EMBL/GenBank/DDBJ databases">
        <title>Interaction between co-microsymbionts with complementary sets of symbiotic genes in legume-rhizobium systems.</title>
        <authorList>
            <person name="Safronova V."/>
            <person name="Sazanova A."/>
            <person name="Afonin A."/>
            <person name="Chirak E."/>
        </authorList>
    </citation>
    <scope>NUCLEOTIDE SEQUENCE</scope>
    <source>
        <strain evidence="1">A18/3m</strain>
    </source>
</reference>
<accession>A0ACD4D8T4</accession>
<proteinExistence type="predicted"/>
<name>A0ACD4D8T4_9HYPH</name>
<sequence length="75" mass="8400">MTSLEHTISIAASVHAAYLADDEERYIFHPLMLASDAEDERIVGVLHDVVDWRDFRESIDSRTGEPICVHCATTA</sequence>
<dbReference type="EMBL" id="CP104973">
    <property type="protein sequence ID" value="UXN62277.1"/>
    <property type="molecule type" value="Genomic_DNA"/>
</dbReference>
<protein>
    <submittedName>
        <fullName evidence="1">Uncharacterized protein</fullName>
    </submittedName>
</protein>
<organism evidence="1 2">
    <name type="scientific">Phyllobacterium zundukense</name>
    <dbReference type="NCBI Taxonomy" id="1867719"/>
    <lineage>
        <taxon>Bacteria</taxon>
        <taxon>Pseudomonadati</taxon>
        <taxon>Pseudomonadota</taxon>
        <taxon>Alphaproteobacteria</taxon>
        <taxon>Hyphomicrobiales</taxon>
        <taxon>Phyllobacteriaceae</taxon>
        <taxon>Phyllobacterium</taxon>
    </lineage>
</organism>
<dbReference type="Proteomes" id="UP001061991">
    <property type="component" value="Chromosome"/>
</dbReference>
<keyword evidence="2" id="KW-1185">Reference proteome</keyword>